<dbReference type="RefSeq" id="WP_201368811.1">
    <property type="nucleotide sequence ID" value="NZ_BNJG01000001.1"/>
</dbReference>
<dbReference type="PANTHER" id="PTHR42878">
    <property type="entry name" value="TWO-COMPONENT HISTIDINE KINASE"/>
    <property type="match status" value="1"/>
</dbReference>
<accession>A0ABQ3UGL0</accession>
<keyword evidence="5" id="KW-0547">Nucleotide-binding</keyword>
<feature type="domain" description="Histidine kinase" evidence="10">
    <location>
        <begin position="48"/>
        <end position="269"/>
    </location>
</feature>
<evidence type="ECO:0000313" key="11">
    <source>
        <dbReference type="EMBL" id="GHO51846.1"/>
    </source>
</evidence>
<organism evidence="11 12">
    <name type="scientific">Ktedonobacter robiniae</name>
    <dbReference type="NCBI Taxonomy" id="2778365"/>
    <lineage>
        <taxon>Bacteria</taxon>
        <taxon>Bacillati</taxon>
        <taxon>Chloroflexota</taxon>
        <taxon>Ktedonobacteria</taxon>
        <taxon>Ktedonobacterales</taxon>
        <taxon>Ktedonobacteraceae</taxon>
        <taxon>Ktedonobacter</taxon>
    </lineage>
</organism>
<proteinExistence type="predicted"/>
<dbReference type="InterPro" id="IPR036097">
    <property type="entry name" value="HisK_dim/P_sf"/>
</dbReference>
<sequence length="285" mass="32702">MVKYWRIRAAEQKVHAYAQELATTNQKLEQINQELERANHLKDYFMVRAAHELRTPLTTILGEVQLALRRLDKAKSTEKEALLWRRHFDKIEARTRVLQALVEDLIEFSSLHTGEKLLQFGPCDFSKLCSEVVEDQCTYSGRQIELQLPLDPIIIQADGKRLTQVVINLVSNALHYSLKDTVISIDAHVEDASVLFQIHNEGPALPLEQQSHLFDPFYRTPCAEAFFREGWGLGLTVSKEIVERHGGQIWVKSIEGEGTTFFVQIPLEIEQNVQAFFHQPARKMA</sequence>
<comment type="catalytic activity">
    <reaction evidence="1">
        <text>ATP + protein L-histidine = ADP + protein N-phospho-L-histidine.</text>
        <dbReference type="EC" id="2.7.13.3"/>
    </reaction>
</comment>
<dbReference type="Pfam" id="PF00512">
    <property type="entry name" value="HisKA"/>
    <property type="match status" value="1"/>
</dbReference>
<dbReference type="InterPro" id="IPR036890">
    <property type="entry name" value="HATPase_C_sf"/>
</dbReference>
<evidence type="ECO:0000256" key="7">
    <source>
        <dbReference type="ARBA" id="ARBA00022840"/>
    </source>
</evidence>
<evidence type="ECO:0000256" key="2">
    <source>
        <dbReference type="ARBA" id="ARBA00012438"/>
    </source>
</evidence>
<dbReference type="InterPro" id="IPR050351">
    <property type="entry name" value="BphY/WalK/GraS-like"/>
</dbReference>
<keyword evidence="9" id="KW-0175">Coiled coil</keyword>
<dbReference type="PRINTS" id="PR00344">
    <property type="entry name" value="BCTRLSENSOR"/>
</dbReference>
<dbReference type="SMART" id="SM00388">
    <property type="entry name" value="HisKA"/>
    <property type="match status" value="1"/>
</dbReference>
<dbReference type="CDD" id="cd00075">
    <property type="entry name" value="HATPase"/>
    <property type="match status" value="1"/>
</dbReference>
<keyword evidence="6" id="KW-0418">Kinase</keyword>
<keyword evidence="12" id="KW-1185">Reference proteome</keyword>
<evidence type="ECO:0000256" key="1">
    <source>
        <dbReference type="ARBA" id="ARBA00000085"/>
    </source>
</evidence>
<evidence type="ECO:0000256" key="3">
    <source>
        <dbReference type="ARBA" id="ARBA00022553"/>
    </source>
</evidence>
<dbReference type="PROSITE" id="PS50109">
    <property type="entry name" value="HIS_KIN"/>
    <property type="match status" value="1"/>
</dbReference>
<dbReference type="SMART" id="SM00387">
    <property type="entry name" value="HATPase_c"/>
    <property type="match status" value="1"/>
</dbReference>
<dbReference type="InterPro" id="IPR003661">
    <property type="entry name" value="HisK_dim/P_dom"/>
</dbReference>
<dbReference type="Pfam" id="PF02518">
    <property type="entry name" value="HATPase_c"/>
    <property type="match status" value="1"/>
</dbReference>
<dbReference type="PANTHER" id="PTHR42878:SF7">
    <property type="entry name" value="SENSOR HISTIDINE KINASE GLRK"/>
    <property type="match status" value="1"/>
</dbReference>
<dbReference type="InterPro" id="IPR005467">
    <property type="entry name" value="His_kinase_dom"/>
</dbReference>
<feature type="coiled-coil region" evidence="9">
    <location>
        <begin position="7"/>
        <end position="41"/>
    </location>
</feature>
<dbReference type="SUPFAM" id="SSF55874">
    <property type="entry name" value="ATPase domain of HSP90 chaperone/DNA topoisomerase II/histidine kinase"/>
    <property type="match status" value="1"/>
</dbReference>
<dbReference type="InterPro" id="IPR003594">
    <property type="entry name" value="HATPase_dom"/>
</dbReference>
<name>A0ABQ3UGL0_9CHLR</name>
<protein>
    <recommendedName>
        <fullName evidence="2">histidine kinase</fullName>
        <ecNumber evidence="2">2.7.13.3</ecNumber>
    </recommendedName>
</protein>
<dbReference type="Gene3D" id="1.10.287.130">
    <property type="match status" value="1"/>
</dbReference>
<reference evidence="11 12" key="1">
    <citation type="journal article" date="2021" name="Int. J. Syst. Evol. Microbiol.">
        <title>Reticulibacter mediterranei gen. nov., sp. nov., within the new family Reticulibacteraceae fam. nov., and Ktedonospora formicarum gen. nov., sp. nov., Ktedonobacter robiniae sp. nov., Dictyobacter formicarum sp. nov. and Dictyobacter arantiisoli sp. nov., belonging to the class Ktedonobacteria.</title>
        <authorList>
            <person name="Yabe S."/>
            <person name="Zheng Y."/>
            <person name="Wang C.M."/>
            <person name="Sakai Y."/>
            <person name="Abe K."/>
            <person name="Yokota A."/>
            <person name="Donadio S."/>
            <person name="Cavaletti L."/>
            <person name="Monciardini P."/>
        </authorList>
    </citation>
    <scope>NUCLEOTIDE SEQUENCE [LARGE SCALE GENOMIC DNA]</scope>
    <source>
        <strain evidence="11 12">SOSP1-30</strain>
    </source>
</reference>
<evidence type="ECO:0000256" key="8">
    <source>
        <dbReference type="ARBA" id="ARBA00023012"/>
    </source>
</evidence>
<comment type="caution">
    <text evidence="11">The sequence shown here is derived from an EMBL/GenBank/DDBJ whole genome shotgun (WGS) entry which is preliminary data.</text>
</comment>
<evidence type="ECO:0000256" key="6">
    <source>
        <dbReference type="ARBA" id="ARBA00022777"/>
    </source>
</evidence>
<dbReference type="EC" id="2.7.13.3" evidence="2"/>
<dbReference type="InterPro" id="IPR004358">
    <property type="entry name" value="Sig_transdc_His_kin-like_C"/>
</dbReference>
<evidence type="ECO:0000256" key="5">
    <source>
        <dbReference type="ARBA" id="ARBA00022741"/>
    </source>
</evidence>
<dbReference type="SUPFAM" id="SSF47384">
    <property type="entry name" value="Homodimeric domain of signal transducing histidine kinase"/>
    <property type="match status" value="1"/>
</dbReference>
<keyword evidence="4" id="KW-0808">Transferase</keyword>
<dbReference type="Proteomes" id="UP000654345">
    <property type="component" value="Unassembled WGS sequence"/>
</dbReference>
<dbReference type="CDD" id="cd00082">
    <property type="entry name" value="HisKA"/>
    <property type="match status" value="1"/>
</dbReference>
<keyword evidence="8" id="KW-0902">Two-component regulatory system</keyword>
<dbReference type="Gene3D" id="3.30.565.10">
    <property type="entry name" value="Histidine kinase-like ATPase, C-terminal domain"/>
    <property type="match status" value="1"/>
</dbReference>
<keyword evidence="3" id="KW-0597">Phosphoprotein</keyword>
<evidence type="ECO:0000256" key="9">
    <source>
        <dbReference type="SAM" id="Coils"/>
    </source>
</evidence>
<dbReference type="EMBL" id="BNJG01000001">
    <property type="protein sequence ID" value="GHO51846.1"/>
    <property type="molecule type" value="Genomic_DNA"/>
</dbReference>
<keyword evidence="7" id="KW-0067">ATP-binding</keyword>
<evidence type="ECO:0000256" key="4">
    <source>
        <dbReference type="ARBA" id="ARBA00022679"/>
    </source>
</evidence>
<evidence type="ECO:0000313" key="12">
    <source>
        <dbReference type="Proteomes" id="UP000654345"/>
    </source>
</evidence>
<evidence type="ECO:0000259" key="10">
    <source>
        <dbReference type="PROSITE" id="PS50109"/>
    </source>
</evidence>
<gene>
    <name evidence="11" type="ORF">KSB_03210</name>
</gene>